<name>A0A7I8WEB9_9ANNE</name>
<dbReference type="SUPFAM" id="SSF49854">
    <property type="entry name" value="Spermadhesin, CUB domain"/>
    <property type="match status" value="1"/>
</dbReference>
<comment type="caution">
    <text evidence="2">Lacks conserved residue(s) required for the propagation of feature annotation.</text>
</comment>
<dbReference type="InterPro" id="IPR000859">
    <property type="entry name" value="CUB_dom"/>
</dbReference>
<evidence type="ECO:0000256" key="2">
    <source>
        <dbReference type="PROSITE-ProRule" id="PRU00059"/>
    </source>
</evidence>
<keyword evidence="3" id="KW-0472">Membrane</keyword>
<keyword evidence="4" id="KW-0732">Signal</keyword>
<evidence type="ECO:0000259" key="5">
    <source>
        <dbReference type="PROSITE" id="PS01180"/>
    </source>
</evidence>
<accession>A0A7I8WEB9</accession>
<keyword evidence="3" id="KW-1133">Transmembrane helix</keyword>
<dbReference type="EMBL" id="CAJFCJ010000052">
    <property type="protein sequence ID" value="CAD5126485.1"/>
    <property type="molecule type" value="Genomic_DNA"/>
</dbReference>
<evidence type="ECO:0000256" key="1">
    <source>
        <dbReference type="ARBA" id="ARBA00023157"/>
    </source>
</evidence>
<proteinExistence type="predicted"/>
<evidence type="ECO:0000256" key="3">
    <source>
        <dbReference type="SAM" id="Phobius"/>
    </source>
</evidence>
<evidence type="ECO:0000313" key="6">
    <source>
        <dbReference type="EMBL" id="CAD5126485.1"/>
    </source>
</evidence>
<sequence>MPSGLFFCFLILSCTNTFTSLKKCQLMSESVVSNDISEYTNRMYYSGGYSPDTIECERFTSPKSKPYFLVKVISTDMEMSSGCHDDFAAIYNGSDTSGNLIKKWCGTMQNFSFEVIGSPNIFFYFSSDSDENVGKGTKFEIIVPESRYQETETSSVNLSIVLGGSARGLASVIAFVCMIWCLYRCICR</sequence>
<dbReference type="AlphaFoldDB" id="A0A7I8WEB9"/>
<dbReference type="PROSITE" id="PS01180">
    <property type="entry name" value="CUB"/>
    <property type="match status" value="1"/>
</dbReference>
<dbReference type="InterPro" id="IPR035914">
    <property type="entry name" value="Sperma_CUB_dom_sf"/>
</dbReference>
<evidence type="ECO:0000256" key="4">
    <source>
        <dbReference type="SAM" id="SignalP"/>
    </source>
</evidence>
<dbReference type="Gene3D" id="2.60.120.290">
    <property type="entry name" value="Spermadhesin, CUB domain"/>
    <property type="match status" value="1"/>
</dbReference>
<protein>
    <submittedName>
        <fullName evidence="6">DgyrCDS14604</fullName>
    </submittedName>
</protein>
<keyword evidence="7" id="KW-1185">Reference proteome</keyword>
<dbReference type="Proteomes" id="UP000549394">
    <property type="component" value="Unassembled WGS sequence"/>
</dbReference>
<evidence type="ECO:0000313" key="7">
    <source>
        <dbReference type="Proteomes" id="UP000549394"/>
    </source>
</evidence>
<feature type="signal peptide" evidence="4">
    <location>
        <begin position="1"/>
        <end position="17"/>
    </location>
</feature>
<feature type="chain" id="PRO_5029798857" evidence="4">
    <location>
        <begin position="18"/>
        <end position="188"/>
    </location>
</feature>
<organism evidence="6 7">
    <name type="scientific">Dimorphilus gyrociliatus</name>
    <dbReference type="NCBI Taxonomy" id="2664684"/>
    <lineage>
        <taxon>Eukaryota</taxon>
        <taxon>Metazoa</taxon>
        <taxon>Spiralia</taxon>
        <taxon>Lophotrochozoa</taxon>
        <taxon>Annelida</taxon>
        <taxon>Polychaeta</taxon>
        <taxon>Polychaeta incertae sedis</taxon>
        <taxon>Dinophilidae</taxon>
        <taxon>Dimorphilus</taxon>
    </lineage>
</organism>
<feature type="domain" description="CUB" evidence="5">
    <location>
        <begin position="14"/>
        <end position="144"/>
    </location>
</feature>
<keyword evidence="1" id="KW-1015">Disulfide bond</keyword>
<comment type="caution">
    <text evidence="6">The sequence shown here is derived from an EMBL/GenBank/DDBJ whole genome shotgun (WGS) entry which is preliminary data.</text>
</comment>
<reference evidence="6 7" key="1">
    <citation type="submission" date="2020-08" db="EMBL/GenBank/DDBJ databases">
        <authorList>
            <person name="Hejnol A."/>
        </authorList>
    </citation>
    <scope>NUCLEOTIDE SEQUENCE [LARGE SCALE GENOMIC DNA]</scope>
</reference>
<keyword evidence="3" id="KW-0812">Transmembrane</keyword>
<gene>
    <name evidence="6" type="ORF">DGYR_LOCUS13727</name>
</gene>
<feature type="transmembrane region" description="Helical" evidence="3">
    <location>
        <begin position="160"/>
        <end position="183"/>
    </location>
</feature>